<evidence type="ECO:0000313" key="1">
    <source>
        <dbReference type="EMBL" id="GIH07175.1"/>
    </source>
</evidence>
<dbReference type="Proteomes" id="UP000612899">
    <property type="component" value="Unassembled WGS sequence"/>
</dbReference>
<keyword evidence="2" id="KW-1185">Reference proteome</keyword>
<organism evidence="1 2">
    <name type="scientific">Rhizocola hellebori</name>
    <dbReference type="NCBI Taxonomy" id="1392758"/>
    <lineage>
        <taxon>Bacteria</taxon>
        <taxon>Bacillati</taxon>
        <taxon>Actinomycetota</taxon>
        <taxon>Actinomycetes</taxon>
        <taxon>Micromonosporales</taxon>
        <taxon>Micromonosporaceae</taxon>
        <taxon>Rhizocola</taxon>
    </lineage>
</organism>
<protein>
    <submittedName>
        <fullName evidence="1">Uncharacterized protein</fullName>
    </submittedName>
</protein>
<name>A0A8J3QCK1_9ACTN</name>
<dbReference type="AlphaFoldDB" id="A0A8J3QCK1"/>
<proteinExistence type="predicted"/>
<gene>
    <name evidence="1" type="ORF">Rhe02_52420</name>
</gene>
<dbReference type="EMBL" id="BONY01000034">
    <property type="protein sequence ID" value="GIH07175.1"/>
    <property type="molecule type" value="Genomic_DNA"/>
</dbReference>
<reference evidence="1" key="1">
    <citation type="submission" date="2021-01" db="EMBL/GenBank/DDBJ databases">
        <title>Whole genome shotgun sequence of Rhizocola hellebori NBRC 109834.</title>
        <authorList>
            <person name="Komaki H."/>
            <person name="Tamura T."/>
        </authorList>
    </citation>
    <scope>NUCLEOTIDE SEQUENCE</scope>
    <source>
        <strain evidence="1">NBRC 109834</strain>
    </source>
</reference>
<accession>A0A8J3QCK1</accession>
<sequence length="71" mass="7906">MLRPELADRFAQFGHDLFWLGEAAPGRHPAIGQVAQRVAAMTGSANYSPEWTPLGERRFRDSYLSAERGST</sequence>
<evidence type="ECO:0000313" key="2">
    <source>
        <dbReference type="Proteomes" id="UP000612899"/>
    </source>
</evidence>
<comment type="caution">
    <text evidence="1">The sequence shown here is derived from an EMBL/GenBank/DDBJ whole genome shotgun (WGS) entry which is preliminary data.</text>
</comment>